<dbReference type="OrthoDB" id="1707382at2"/>
<dbReference type="InterPro" id="IPR002798">
    <property type="entry name" value="SpoIIM-like"/>
</dbReference>
<keyword evidence="1" id="KW-1133">Transmembrane helix</keyword>
<name>G8M1Z7_ACECE</name>
<organism evidence="2 3">
    <name type="scientific">Acetivibrio clariflavus (strain DSM 19732 / NBRC 101661 / EBR45)</name>
    <name type="common">Clostridium clariflavum</name>
    <dbReference type="NCBI Taxonomy" id="720554"/>
    <lineage>
        <taxon>Bacteria</taxon>
        <taxon>Bacillati</taxon>
        <taxon>Bacillota</taxon>
        <taxon>Clostridia</taxon>
        <taxon>Eubacteriales</taxon>
        <taxon>Oscillospiraceae</taxon>
        <taxon>Acetivibrio</taxon>
    </lineage>
</organism>
<dbReference type="Pfam" id="PF01944">
    <property type="entry name" value="SpoIIM"/>
    <property type="match status" value="1"/>
</dbReference>
<proteinExistence type="predicted"/>
<dbReference type="NCBIfam" id="TIGR02831">
    <property type="entry name" value="spo_II_M"/>
    <property type="match status" value="1"/>
</dbReference>
<evidence type="ECO:0000313" key="2">
    <source>
        <dbReference type="EMBL" id="AEV68115.1"/>
    </source>
</evidence>
<keyword evidence="1" id="KW-0812">Transmembrane</keyword>
<accession>G8M1Z7</accession>
<dbReference type="EMBL" id="CP003065">
    <property type="protein sequence ID" value="AEV68115.1"/>
    <property type="molecule type" value="Genomic_DNA"/>
</dbReference>
<feature type="transmembrane region" description="Helical" evidence="1">
    <location>
        <begin position="175"/>
        <end position="195"/>
    </location>
</feature>
<keyword evidence="1" id="KW-0472">Membrane</keyword>
<dbReference type="HOGENOM" id="CLU_085980_0_0_9"/>
<dbReference type="eggNOG" id="COG1300">
    <property type="taxonomic scope" value="Bacteria"/>
</dbReference>
<sequence precursor="true">MISKIHNLLAEHINKNRNTYLFLFLTFVTGVSAGAFTVNGLSSIQKTELTNYFQGFLELFENQRVDSNEILRISLIDNIRFVGIMWALGVTIIGIPLIYFFIGVRGFITGFTSGFIIDLMGFKGVIFTLFSIVPKEIIIIPCIIALGVNGVNFSLNIIRNRSDRRMSKESLKTSFLAYCLTTAFFSCFMFGGILVESYITPVCIRIITSKVL</sequence>
<protein>
    <submittedName>
        <fullName evidence="2">Stage II sporulation protein M</fullName>
    </submittedName>
</protein>
<feature type="transmembrane region" description="Helical" evidence="1">
    <location>
        <begin position="138"/>
        <end position="155"/>
    </location>
</feature>
<feature type="transmembrane region" description="Helical" evidence="1">
    <location>
        <begin position="81"/>
        <end position="102"/>
    </location>
</feature>
<evidence type="ECO:0000256" key="1">
    <source>
        <dbReference type="SAM" id="Phobius"/>
    </source>
</evidence>
<evidence type="ECO:0000313" key="3">
    <source>
        <dbReference type="Proteomes" id="UP000005435"/>
    </source>
</evidence>
<reference evidence="2 3" key="2">
    <citation type="journal article" date="2012" name="Stand. Genomic Sci.">
        <title>Complete Genome Sequence of Clostridium clariflavum DSM 19732.</title>
        <authorList>
            <person name="Izquierdo J.A."/>
            <person name="Goodwin L."/>
            <person name="Davenport K.W."/>
            <person name="Teshima H."/>
            <person name="Bruce D."/>
            <person name="Detter C."/>
            <person name="Tapia R."/>
            <person name="Han S."/>
            <person name="Land M."/>
            <person name="Hauser L."/>
            <person name="Jeffries C.D."/>
            <person name="Han J."/>
            <person name="Pitluck S."/>
            <person name="Nolan M."/>
            <person name="Chen A."/>
            <person name="Huntemann M."/>
            <person name="Mavromatis K."/>
            <person name="Mikhailova N."/>
            <person name="Liolios K."/>
            <person name="Woyke T."/>
            <person name="Lynd L.R."/>
        </authorList>
    </citation>
    <scope>NUCLEOTIDE SEQUENCE [LARGE SCALE GENOMIC DNA]</scope>
    <source>
        <strain evidence="3">DSM 19732 / NBRC 101661 / EBR45</strain>
    </source>
</reference>
<dbReference type="PIRSF" id="PIRSF038973">
    <property type="entry name" value="SpoIIM"/>
    <property type="match status" value="1"/>
</dbReference>
<feature type="transmembrane region" description="Helical" evidence="1">
    <location>
        <begin position="114"/>
        <end position="132"/>
    </location>
</feature>
<reference evidence="3" key="1">
    <citation type="submission" date="2011-12" db="EMBL/GenBank/DDBJ databases">
        <title>Complete sequence of Clostridium clariflavum DSM 19732.</title>
        <authorList>
            <consortium name="US DOE Joint Genome Institute"/>
            <person name="Lucas S."/>
            <person name="Han J."/>
            <person name="Lapidus A."/>
            <person name="Cheng J.-F."/>
            <person name="Goodwin L."/>
            <person name="Pitluck S."/>
            <person name="Peters L."/>
            <person name="Teshima H."/>
            <person name="Detter J.C."/>
            <person name="Han C."/>
            <person name="Tapia R."/>
            <person name="Land M."/>
            <person name="Hauser L."/>
            <person name="Kyrpides N."/>
            <person name="Ivanova N."/>
            <person name="Pagani I."/>
            <person name="Kitzmiller T."/>
            <person name="Lynd L."/>
            <person name="Izquierdo J."/>
            <person name="Woyke T."/>
        </authorList>
    </citation>
    <scope>NUCLEOTIDE SEQUENCE [LARGE SCALE GENOMIC DNA]</scope>
    <source>
        <strain evidence="3">DSM 19732 / NBRC 101661 / EBR45</strain>
    </source>
</reference>
<keyword evidence="3" id="KW-1185">Reference proteome</keyword>
<dbReference type="RefSeq" id="WP_014254728.1">
    <property type="nucleotide sequence ID" value="NC_016627.1"/>
</dbReference>
<dbReference type="KEGG" id="ccl:Clocl_1466"/>
<gene>
    <name evidence="2" type="ordered locus">Clocl_1466</name>
</gene>
<dbReference type="AlphaFoldDB" id="G8M1Z7"/>
<feature type="transmembrane region" description="Helical" evidence="1">
    <location>
        <begin position="20"/>
        <end position="41"/>
    </location>
</feature>
<dbReference type="InterPro" id="IPR014196">
    <property type="entry name" value="SpoIIM"/>
</dbReference>
<dbReference type="Proteomes" id="UP000005435">
    <property type="component" value="Chromosome"/>
</dbReference>
<dbReference type="STRING" id="720554.Clocl_1466"/>